<dbReference type="GO" id="GO:0070043">
    <property type="term" value="F:rRNA (guanine-N7-)-methyltransferase activity"/>
    <property type="evidence" value="ECO:0007669"/>
    <property type="project" value="TreeGrafter"/>
</dbReference>
<gene>
    <name evidence="5" type="ordered locus">HRM2_18410</name>
</gene>
<dbReference type="CDD" id="cd11715">
    <property type="entry name" value="THUMP_AdoMetMT"/>
    <property type="match status" value="1"/>
</dbReference>
<dbReference type="Pfam" id="PF01170">
    <property type="entry name" value="UPF0020"/>
    <property type="match status" value="1"/>
</dbReference>
<dbReference type="PANTHER" id="PTHR47313">
    <property type="entry name" value="RIBOSOMAL RNA LARGE SUBUNIT METHYLTRANSFERASE K/L"/>
    <property type="match status" value="1"/>
</dbReference>
<dbReference type="PROSITE" id="PS00092">
    <property type="entry name" value="N6_MTASE"/>
    <property type="match status" value="1"/>
</dbReference>
<dbReference type="InterPro" id="IPR054170">
    <property type="entry name" value="RlmL_1st"/>
</dbReference>
<sequence length="403" mass="45296">MEPIKSIKTNVIRKRAGQHKRYATGFKYQQDPTFFGQIAEDLINEGEAELKQLGATDVTPSFRGIYFKAEKETFYRINYQTRLFSRILAPLTSFACNNTDTLYKQAKKIKWENLFKKKSTFAITSNVSDSEITHSQYAGLRLKDAIADYFRERTGKRPDVNTLDPDVMINLHIRKETADISIDASGGALHKRGYREESVTAPMQETIAAAIIRISGWDGTRPLYDPMCGSGTLLCEALMHQCHIPAGIFRQRFGFEILPDFNPDLWNQVKTEANAGIIPIAQGLIAGSDIAESSVTAARTNLMGLHNGGQVSVLNMDFRQIQALEDTIIVANPPYGIRMGKESDLKVFHRELGDFLKQRCKGSTAYIYFGDPQYVGHMGLKATWKRPLKAGGLDGRLVKYEMY</sequence>
<dbReference type="RefSeq" id="WP_015903729.1">
    <property type="nucleotide sequence ID" value="NC_012108.1"/>
</dbReference>
<dbReference type="AlphaFoldDB" id="C0QBT1"/>
<dbReference type="EMBL" id="CP001087">
    <property type="protein sequence ID" value="ACN14943.1"/>
    <property type="molecule type" value="Genomic_DNA"/>
</dbReference>
<evidence type="ECO:0000313" key="6">
    <source>
        <dbReference type="Proteomes" id="UP000000442"/>
    </source>
</evidence>
<dbReference type="InterPro" id="IPR029063">
    <property type="entry name" value="SAM-dependent_MTases_sf"/>
</dbReference>
<accession>C0QBT1</accession>
<dbReference type="GO" id="GO:0008990">
    <property type="term" value="F:rRNA (guanine-N2-)-methyltransferase activity"/>
    <property type="evidence" value="ECO:0007669"/>
    <property type="project" value="TreeGrafter"/>
</dbReference>
<organism evidence="5 6">
    <name type="scientific">Desulforapulum autotrophicum (strain ATCC 43914 / DSM 3382 / VKM B-1955 / HRM2)</name>
    <name type="common">Desulfobacterium autotrophicum</name>
    <dbReference type="NCBI Taxonomy" id="177437"/>
    <lineage>
        <taxon>Bacteria</taxon>
        <taxon>Pseudomonadati</taxon>
        <taxon>Thermodesulfobacteriota</taxon>
        <taxon>Desulfobacteria</taxon>
        <taxon>Desulfobacterales</taxon>
        <taxon>Desulfobacteraceae</taxon>
        <taxon>Desulforapulum</taxon>
    </lineage>
</organism>
<dbReference type="Gene3D" id="3.40.50.150">
    <property type="entry name" value="Vaccinia Virus protein VP39"/>
    <property type="match status" value="1"/>
</dbReference>
<keyword evidence="2" id="KW-0808">Transferase</keyword>
<evidence type="ECO:0000259" key="4">
    <source>
        <dbReference type="PROSITE" id="PS51165"/>
    </source>
</evidence>
<dbReference type="Pfam" id="PF22020">
    <property type="entry name" value="RlmL_1st"/>
    <property type="match status" value="1"/>
</dbReference>
<proteinExistence type="predicted"/>
<dbReference type="SMART" id="SM00981">
    <property type="entry name" value="THUMP"/>
    <property type="match status" value="1"/>
</dbReference>
<reference evidence="5 6" key="1">
    <citation type="journal article" date="2009" name="Environ. Microbiol.">
        <title>Genome sequence of Desulfobacterium autotrophicum HRM2, a marine sulfate reducer oxidizing organic carbon completely to carbon dioxide.</title>
        <authorList>
            <person name="Strittmatter A.W."/>
            <person name="Liesegang H."/>
            <person name="Rabus R."/>
            <person name="Decker I."/>
            <person name="Amann J."/>
            <person name="Andres S."/>
            <person name="Henne A."/>
            <person name="Fricke W.F."/>
            <person name="Martinez-Arias R."/>
            <person name="Bartels D."/>
            <person name="Goesmann A."/>
            <person name="Krause L."/>
            <person name="Puehler A."/>
            <person name="Klenk H.P."/>
            <person name="Richter M."/>
            <person name="Schuler M."/>
            <person name="Gloeckner F.O."/>
            <person name="Meyerdierks A."/>
            <person name="Gottschalk G."/>
            <person name="Amann R."/>
        </authorList>
    </citation>
    <scope>NUCLEOTIDE SEQUENCE [LARGE SCALE GENOMIC DNA]</scope>
    <source>
        <strain evidence="6">ATCC 43914 / DSM 3382 / HRM2</strain>
    </source>
</reference>
<keyword evidence="1 5" id="KW-0489">Methyltransferase</keyword>
<keyword evidence="6" id="KW-1185">Reference proteome</keyword>
<dbReference type="HOGENOM" id="CLU_032119_3_0_7"/>
<evidence type="ECO:0000256" key="1">
    <source>
        <dbReference type="ARBA" id="ARBA00022603"/>
    </source>
</evidence>
<dbReference type="OrthoDB" id="9809404at2"/>
<dbReference type="Proteomes" id="UP000000442">
    <property type="component" value="Chromosome"/>
</dbReference>
<dbReference type="eggNOG" id="COG0116">
    <property type="taxonomic scope" value="Bacteria"/>
</dbReference>
<dbReference type="SUPFAM" id="SSF53335">
    <property type="entry name" value="S-adenosyl-L-methionine-dependent methyltransferases"/>
    <property type="match status" value="1"/>
</dbReference>
<evidence type="ECO:0000313" key="5">
    <source>
        <dbReference type="EMBL" id="ACN14943.1"/>
    </source>
</evidence>
<feature type="domain" description="THUMP" evidence="4">
    <location>
        <begin position="73"/>
        <end position="184"/>
    </location>
</feature>
<dbReference type="Pfam" id="PF02926">
    <property type="entry name" value="THUMP"/>
    <property type="match status" value="1"/>
</dbReference>
<dbReference type="Gene3D" id="3.30.2130.30">
    <property type="match status" value="1"/>
</dbReference>
<dbReference type="PANTHER" id="PTHR47313:SF1">
    <property type="entry name" value="RIBOSOMAL RNA LARGE SUBUNIT METHYLTRANSFERASE K_L"/>
    <property type="match status" value="1"/>
</dbReference>
<name>C0QBT1_DESAH</name>
<dbReference type="InterPro" id="IPR000241">
    <property type="entry name" value="RlmKL-like_Mtase"/>
</dbReference>
<evidence type="ECO:0000256" key="2">
    <source>
        <dbReference type="ARBA" id="ARBA00022679"/>
    </source>
</evidence>
<dbReference type="InterPro" id="IPR004114">
    <property type="entry name" value="THUMP_dom"/>
</dbReference>
<dbReference type="PROSITE" id="PS51165">
    <property type="entry name" value="THUMP"/>
    <property type="match status" value="1"/>
</dbReference>
<dbReference type="KEGG" id="dat:HRM2_18410"/>
<dbReference type="STRING" id="177437.HRM2_18410"/>
<dbReference type="GO" id="GO:0003723">
    <property type="term" value="F:RNA binding"/>
    <property type="evidence" value="ECO:0007669"/>
    <property type="project" value="UniProtKB-UniRule"/>
</dbReference>
<evidence type="ECO:0000256" key="3">
    <source>
        <dbReference type="PROSITE-ProRule" id="PRU00529"/>
    </source>
</evidence>
<dbReference type="InterPro" id="IPR002052">
    <property type="entry name" value="DNA_methylase_N6_adenine_CS"/>
</dbReference>
<protein>
    <submittedName>
        <fullName evidence="5">RNA methylase family protein</fullName>
    </submittedName>
</protein>
<keyword evidence="3" id="KW-0694">RNA-binding</keyword>